<dbReference type="AlphaFoldDB" id="A0A242M7Q0"/>
<evidence type="ECO:0000313" key="2">
    <source>
        <dbReference type="Proteomes" id="UP000194546"/>
    </source>
</evidence>
<comment type="caution">
    <text evidence="1">The sequence shown here is derived from an EMBL/GenBank/DDBJ whole genome shotgun (WGS) entry which is preliminary data.</text>
</comment>
<organism evidence="1 2">
    <name type="scientific">Caballeronia sordidicola</name>
    <name type="common">Burkholderia sordidicola</name>
    <dbReference type="NCBI Taxonomy" id="196367"/>
    <lineage>
        <taxon>Bacteria</taxon>
        <taxon>Pseudomonadati</taxon>
        <taxon>Pseudomonadota</taxon>
        <taxon>Betaproteobacteria</taxon>
        <taxon>Burkholderiales</taxon>
        <taxon>Burkholderiaceae</taxon>
        <taxon>Caballeronia</taxon>
    </lineage>
</organism>
<gene>
    <name evidence="1" type="ORF">PAMC26510_34045</name>
</gene>
<proteinExistence type="predicted"/>
<dbReference type="Proteomes" id="UP000194546">
    <property type="component" value="Unassembled WGS sequence"/>
</dbReference>
<evidence type="ECO:0000313" key="1">
    <source>
        <dbReference type="EMBL" id="OTP66863.1"/>
    </source>
</evidence>
<accession>A0A242M7Q0</accession>
<dbReference type="EMBL" id="NBTY01000199">
    <property type="protein sequence ID" value="OTP66863.1"/>
    <property type="molecule type" value="Genomic_DNA"/>
</dbReference>
<sequence length="50" mass="5011">MASSAALRTAVPAAAVPDKCGSIVAPLADTPLQRVQAVSDEGSGLPHVRQ</sequence>
<reference evidence="1 2" key="1">
    <citation type="submission" date="2017-03" db="EMBL/GenBank/DDBJ databases">
        <title>Genome analysis of strain PAMC 26510.</title>
        <authorList>
            <person name="Oh H.-M."/>
            <person name="Yang J.-A."/>
        </authorList>
    </citation>
    <scope>NUCLEOTIDE SEQUENCE [LARGE SCALE GENOMIC DNA]</scope>
    <source>
        <strain evidence="1 2">PAMC 26510</strain>
    </source>
</reference>
<protein>
    <submittedName>
        <fullName evidence="1">Uncharacterized protein</fullName>
    </submittedName>
</protein>
<name>A0A242M7Q0_CABSO</name>